<dbReference type="AlphaFoldDB" id="A0A9D1V1J9"/>
<evidence type="ECO:0000313" key="3">
    <source>
        <dbReference type="EMBL" id="HIX04263.1"/>
    </source>
</evidence>
<dbReference type="EMBL" id="DXFT01000179">
    <property type="protein sequence ID" value="HIX04263.1"/>
    <property type="molecule type" value="Genomic_DNA"/>
</dbReference>
<accession>A0A9D1V1J9</accession>
<protein>
    <submittedName>
        <fullName evidence="3">DUF4890 domain-containing protein</fullName>
    </submittedName>
</protein>
<feature type="compositionally biased region" description="Basic and acidic residues" evidence="1">
    <location>
        <begin position="114"/>
        <end position="134"/>
    </location>
</feature>
<feature type="signal peptide" evidence="2">
    <location>
        <begin position="1"/>
        <end position="21"/>
    </location>
</feature>
<feature type="compositionally biased region" description="Basic and acidic residues" evidence="1">
    <location>
        <begin position="67"/>
        <end position="104"/>
    </location>
</feature>
<reference evidence="3" key="1">
    <citation type="journal article" date="2021" name="PeerJ">
        <title>Extensive microbial diversity within the chicken gut microbiome revealed by metagenomics and culture.</title>
        <authorList>
            <person name="Gilroy R."/>
            <person name="Ravi A."/>
            <person name="Getino M."/>
            <person name="Pursley I."/>
            <person name="Horton D.L."/>
            <person name="Alikhan N.F."/>
            <person name="Baker D."/>
            <person name="Gharbi K."/>
            <person name="Hall N."/>
            <person name="Watson M."/>
            <person name="Adriaenssens E.M."/>
            <person name="Foster-Nyarko E."/>
            <person name="Jarju S."/>
            <person name="Secka A."/>
            <person name="Antonio M."/>
            <person name="Oren A."/>
            <person name="Chaudhuri R.R."/>
            <person name="La Ragione R."/>
            <person name="Hildebrand F."/>
            <person name="Pallen M.J."/>
        </authorList>
    </citation>
    <scope>NUCLEOTIDE SEQUENCE</scope>
    <source>
        <strain evidence="3">23274</strain>
    </source>
</reference>
<organism evidence="3 4">
    <name type="scientific">Candidatus Odoribacter faecigallinarum</name>
    <dbReference type="NCBI Taxonomy" id="2838706"/>
    <lineage>
        <taxon>Bacteria</taxon>
        <taxon>Pseudomonadati</taxon>
        <taxon>Bacteroidota</taxon>
        <taxon>Bacteroidia</taxon>
        <taxon>Bacteroidales</taxon>
        <taxon>Odoribacteraceae</taxon>
        <taxon>Odoribacter</taxon>
    </lineage>
</organism>
<dbReference type="Proteomes" id="UP000824202">
    <property type="component" value="Unassembled WGS sequence"/>
</dbReference>
<reference evidence="3" key="2">
    <citation type="submission" date="2021-04" db="EMBL/GenBank/DDBJ databases">
        <authorList>
            <person name="Gilroy R."/>
        </authorList>
    </citation>
    <scope>NUCLEOTIDE SEQUENCE</scope>
    <source>
        <strain evidence="3">23274</strain>
    </source>
</reference>
<gene>
    <name evidence="3" type="ORF">H9863_09165</name>
</gene>
<evidence type="ECO:0000256" key="1">
    <source>
        <dbReference type="SAM" id="MobiDB-lite"/>
    </source>
</evidence>
<comment type="caution">
    <text evidence="3">The sequence shown here is derived from an EMBL/GenBank/DDBJ whole genome shotgun (WGS) entry which is preliminary data.</text>
</comment>
<proteinExistence type="predicted"/>
<keyword evidence="2" id="KW-0732">Signal</keyword>
<feature type="region of interest" description="Disordered" evidence="1">
    <location>
        <begin position="67"/>
        <end position="134"/>
    </location>
</feature>
<sequence length="134" mass="16279">MKKIVFLAATLFMFFAISANAQQRGPREHMTPEQQATRMVERLTEELKLDENQQKELQTYFTEQFQKRQEEFEKNRPAPENREAMREKMEKEREATDAKLKEVLTEEQYNTYKANEEKRMKEMQQHRGERPPRH</sequence>
<feature type="chain" id="PRO_5039175950" evidence="2">
    <location>
        <begin position="22"/>
        <end position="134"/>
    </location>
</feature>
<name>A0A9D1V1J9_9BACT</name>
<evidence type="ECO:0000313" key="4">
    <source>
        <dbReference type="Proteomes" id="UP000824202"/>
    </source>
</evidence>
<evidence type="ECO:0000256" key="2">
    <source>
        <dbReference type="SAM" id="SignalP"/>
    </source>
</evidence>